<evidence type="ECO:0000256" key="5">
    <source>
        <dbReference type="ARBA" id="ARBA00022989"/>
    </source>
</evidence>
<feature type="domain" description="Tripartite ATP-independent periplasmic transporters DctQ component" evidence="8">
    <location>
        <begin position="46"/>
        <end position="168"/>
    </location>
</feature>
<evidence type="ECO:0000256" key="6">
    <source>
        <dbReference type="ARBA" id="ARBA00023136"/>
    </source>
</evidence>
<dbReference type="EMBL" id="CP137852">
    <property type="protein sequence ID" value="WPB84883.1"/>
    <property type="molecule type" value="Genomic_DNA"/>
</dbReference>
<comment type="subcellular location">
    <subcellularLocation>
        <location evidence="7">Cell inner membrane</location>
        <topology evidence="7">Multi-pass membrane protein</topology>
    </subcellularLocation>
    <subcellularLocation>
        <location evidence="1">Cell membrane</location>
        <topology evidence="1">Multi-pass membrane protein</topology>
    </subcellularLocation>
</comment>
<feature type="transmembrane region" description="Helical" evidence="7">
    <location>
        <begin position="30"/>
        <end position="52"/>
    </location>
</feature>
<keyword evidence="3" id="KW-1003">Cell membrane</keyword>
<proteinExistence type="inferred from homology"/>
<keyword evidence="7" id="KW-0997">Cell inner membrane</keyword>
<keyword evidence="5 7" id="KW-1133">Transmembrane helix</keyword>
<dbReference type="Pfam" id="PF04290">
    <property type="entry name" value="DctQ"/>
    <property type="match status" value="1"/>
</dbReference>
<gene>
    <name evidence="9" type="ORF">R9Z33_22665</name>
</gene>
<evidence type="ECO:0000256" key="2">
    <source>
        <dbReference type="ARBA" id="ARBA00022448"/>
    </source>
</evidence>
<feature type="transmembrane region" description="Helical" evidence="7">
    <location>
        <begin position="111"/>
        <end position="130"/>
    </location>
</feature>
<evidence type="ECO:0000256" key="1">
    <source>
        <dbReference type="ARBA" id="ARBA00004651"/>
    </source>
</evidence>
<evidence type="ECO:0000256" key="3">
    <source>
        <dbReference type="ARBA" id="ARBA00022475"/>
    </source>
</evidence>
<evidence type="ECO:0000259" key="8">
    <source>
        <dbReference type="Pfam" id="PF04290"/>
    </source>
</evidence>
<reference evidence="9 10" key="1">
    <citation type="submission" date="2023-11" db="EMBL/GenBank/DDBJ databases">
        <title>Arctic aerobic anoxygenic photoheterotroph Sediminicoccus rosea KRV36 adapts its photosynthesis to long days of polar summer.</title>
        <authorList>
            <person name="Tomasch J."/>
            <person name="Kopejtka K."/>
            <person name="Bily T."/>
            <person name="Gardiner A.T."/>
            <person name="Gardian Z."/>
            <person name="Shivaramu S."/>
            <person name="Koblizek M."/>
            <person name="Engelhardt F."/>
            <person name="Kaftan D."/>
        </authorList>
    </citation>
    <scope>NUCLEOTIDE SEQUENCE [LARGE SCALE GENOMIC DNA]</scope>
    <source>
        <strain evidence="9 10">R-30</strain>
    </source>
</reference>
<dbReference type="Proteomes" id="UP001305521">
    <property type="component" value="Chromosome"/>
</dbReference>
<evidence type="ECO:0000313" key="9">
    <source>
        <dbReference type="EMBL" id="WPB84883.1"/>
    </source>
</evidence>
<keyword evidence="4 7" id="KW-0812">Transmembrane</keyword>
<name>A0ABZ0PGL8_9PROT</name>
<comment type="subunit">
    <text evidence="7">The complex comprises the extracytoplasmic solute receptor protein and the two transmembrane proteins.</text>
</comment>
<feature type="transmembrane region" description="Helical" evidence="7">
    <location>
        <begin position="72"/>
        <end position="90"/>
    </location>
</feature>
<dbReference type="RefSeq" id="WP_318648846.1">
    <property type="nucleotide sequence ID" value="NZ_CP137852.1"/>
</dbReference>
<protein>
    <recommendedName>
        <fullName evidence="7">TRAP transporter small permease protein</fullName>
    </recommendedName>
</protein>
<evidence type="ECO:0000256" key="4">
    <source>
        <dbReference type="ARBA" id="ARBA00022692"/>
    </source>
</evidence>
<feature type="transmembrane region" description="Helical" evidence="7">
    <location>
        <begin position="150"/>
        <end position="172"/>
    </location>
</feature>
<evidence type="ECO:0000313" key="10">
    <source>
        <dbReference type="Proteomes" id="UP001305521"/>
    </source>
</evidence>
<comment type="function">
    <text evidence="7">Part of the tripartite ATP-independent periplasmic (TRAP) transport system.</text>
</comment>
<keyword evidence="2 7" id="KW-0813">Transport</keyword>
<keyword evidence="6 7" id="KW-0472">Membrane</keyword>
<sequence length="182" mass="19397">MSTPEVTEHGVLAAPAFVPFPRLRAVLESVATWAALLAGALLLAAVAVTAGSVLRGALINKPILGDSEIVEMLLGVAVAFCLPLAEMRGAHVMVDFFTQKLPARGLAGLDALMRSVAAAVVFVLAWRLAIGGYNNWDRERETMFLEIPFWWGYAGAAIGMALWMVCAAFVALESAARVRRSA</sequence>
<accession>A0ABZ0PGL8</accession>
<organism evidence="9 10">
    <name type="scientific">Sediminicoccus rosea</name>
    <dbReference type="NCBI Taxonomy" id="1225128"/>
    <lineage>
        <taxon>Bacteria</taxon>
        <taxon>Pseudomonadati</taxon>
        <taxon>Pseudomonadota</taxon>
        <taxon>Alphaproteobacteria</taxon>
        <taxon>Acetobacterales</taxon>
        <taxon>Roseomonadaceae</taxon>
        <taxon>Sediminicoccus</taxon>
    </lineage>
</organism>
<comment type="similarity">
    <text evidence="7">Belongs to the TRAP transporter small permease family.</text>
</comment>
<evidence type="ECO:0000256" key="7">
    <source>
        <dbReference type="RuleBase" id="RU369079"/>
    </source>
</evidence>
<keyword evidence="10" id="KW-1185">Reference proteome</keyword>
<dbReference type="InterPro" id="IPR055348">
    <property type="entry name" value="DctQ"/>
</dbReference>